<organism evidence="1 2">
    <name type="scientific">Niabella ginsengisoli</name>
    <dbReference type="NCBI Taxonomy" id="522298"/>
    <lineage>
        <taxon>Bacteria</taxon>
        <taxon>Pseudomonadati</taxon>
        <taxon>Bacteroidota</taxon>
        <taxon>Chitinophagia</taxon>
        <taxon>Chitinophagales</taxon>
        <taxon>Chitinophagaceae</taxon>
        <taxon>Niabella</taxon>
    </lineage>
</organism>
<dbReference type="Gene3D" id="3.90.600.10">
    <property type="entry name" value="Phosphoribosylglycinamide synthetase, C-terminal domain"/>
    <property type="match status" value="1"/>
</dbReference>
<keyword evidence="2" id="KW-1185">Reference proteome</keyword>
<gene>
    <name evidence="1" type="ORF">MKP09_02120</name>
</gene>
<dbReference type="SUPFAM" id="SSF51246">
    <property type="entry name" value="Rudiment single hybrid motif"/>
    <property type="match status" value="1"/>
</dbReference>
<dbReference type="InterPro" id="IPR037123">
    <property type="entry name" value="PRibGlycinamide_synth_C_sf"/>
</dbReference>
<reference evidence="1 2" key="1">
    <citation type="submission" date="2022-02" db="EMBL/GenBank/DDBJ databases">
        <authorList>
            <person name="Min J."/>
        </authorList>
    </citation>
    <scope>NUCLEOTIDE SEQUENCE [LARGE SCALE GENOMIC DNA]</scope>
    <source>
        <strain evidence="1 2">GR10-1</strain>
    </source>
</reference>
<comment type="caution">
    <text evidence="1">The sequence shown here is derived from an EMBL/GenBank/DDBJ whole genome shotgun (WGS) entry which is preliminary data.</text>
</comment>
<evidence type="ECO:0000313" key="2">
    <source>
        <dbReference type="Proteomes" id="UP001202248"/>
    </source>
</evidence>
<dbReference type="EMBL" id="JAKWBL010000001">
    <property type="protein sequence ID" value="MCH5596802.1"/>
    <property type="molecule type" value="Genomic_DNA"/>
</dbReference>
<evidence type="ECO:0000313" key="1">
    <source>
        <dbReference type="EMBL" id="MCH5596802.1"/>
    </source>
</evidence>
<name>A0ABS9SEL3_9BACT</name>
<protein>
    <submittedName>
        <fullName evidence="1">Uncharacterized protein</fullName>
    </submittedName>
</protein>
<dbReference type="InterPro" id="IPR011054">
    <property type="entry name" value="Rudment_hybrid_motif"/>
</dbReference>
<proteinExistence type="predicted"/>
<sequence>MPEAVAKSKEALSKIKFDDMYFRKDIGYEFDA</sequence>
<dbReference type="Proteomes" id="UP001202248">
    <property type="component" value="Unassembled WGS sequence"/>
</dbReference>
<accession>A0ABS9SEL3</accession>